<dbReference type="InterPro" id="IPR002646">
    <property type="entry name" value="PolA_pol_head_dom"/>
</dbReference>
<feature type="binding site" evidence="11">
    <location>
        <position position="111"/>
    </location>
    <ligand>
        <name>ATP</name>
        <dbReference type="ChEBI" id="CHEBI:30616"/>
    </ligand>
</feature>
<feature type="domain" description="tRNA nucleotidyltransferase/poly(A) polymerase RNA and SrmB- binding" evidence="13">
    <location>
        <begin position="170"/>
        <end position="227"/>
    </location>
</feature>
<dbReference type="CDD" id="cd05398">
    <property type="entry name" value="NT_ClassII-CCAase"/>
    <property type="match status" value="1"/>
</dbReference>
<keyword evidence="8 11" id="KW-0067">ATP-binding</keyword>
<reference evidence="15 16" key="1">
    <citation type="submission" date="2021-01" db="EMBL/GenBank/DDBJ databases">
        <title>Genome public.</title>
        <authorList>
            <person name="Liu C."/>
            <person name="Sun Q."/>
        </authorList>
    </citation>
    <scope>NUCLEOTIDE SEQUENCE [LARGE SCALE GENOMIC DNA]</scope>
    <source>
        <strain evidence="15 16">YIM B02564</strain>
    </source>
</reference>
<feature type="binding site" evidence="11">
    <location>
        <position position="27"/>
    </location>
    <ligand>
        <name>ATP</name>
        <dbReference type="ChEBI" id="CHEBI:30616"/>
    </ligand>
</feature>
<dbReference type="InterPro" id="IPR032810">
    <property type="entry name" value="CCA-adding_enz_C"/>
</dbReference>
<evidence type="ECO:0000256" key="8">
    <source>
        <dbReference type="ARBA" id="ARBA00022840"/>
    </source>
</evidence>
<protein>
    <recommendedName>
        <fullName evidence="11">CCA-adding enzyme</fullName>
        <ecNumber evidence="11">2.7.7.72</ecNumber>
    </recommendedName>
    <alternativeName>
        <fullName evidence="11">CCA tRNA nucleotidyltransferase</fullName>
    </alternativeName>
    <alternativeName>
        <fullName evidence="11">tRNA CCA-pyrophosphorylase</fullName>
    </alternativeName>
    <alternativeName>
        <fullName evidence="11">tRNA adenylyl-/cytidylyl- transferase</fullName>
    </alternativeName>
    <alternativeName>
        <fullName evidence="11">tRNA nucleotidyltransferase</fullName>
    </alternativeName>
    <alternativeName>
        <fullName evidence="11">tRNA-NT</fullName>
    </alternativeName>
</protein>
<dbReference type="Pfam" id="PF12627">
    <property type="entry name" value="PolyA_pol_RNAbd"/>
    <property type="match status" value="1"/>
</dbReference>
<evidence type="ECO:0000256" key="11">
    <source>
        <dbReference type="HAMAP-Rule" id="MF_01263"/>
    </source>
</evidence>
<keyword evidence="10 11" id="KW-0694">RNA-binding</keyword>
<dbReference type="EMBL" id="JAESWB010000278">
    <property type="protein sequence ID" value="MBL4954159.1"/>
    <property type="molecule type" value="Genomic_DNA"/>
</dbReference>
<name>A0ABS1TS65_9BACI</name>
<comment type="similarity">
    <text evidence="11">Belongs to the tRNA nucleotidyltransferase/poly(A) polymerase family. Bacterial CCA-adding enzyme type 3 subfamily.</text>
</comment>
<keyword evidence="2 11" id="KW-0808">Transferase</keyword>
<feature type="binding site" evidence="11">
    <location>
        <position position="111"/>
    </location>
    <ligand>
        <name>CTP</name>
        <dbReference type="ChEBI" id="CHEBI:37563"/>
    </ligand>
</feature>
<feature type="binding site" evidence="11">
    <location>
        <position position="30"/>
    </location>
    <ligand>
        <name>ATP</name>
        <dbReference type="ChEBI" id="CHEBI:30616"/>
    </ligand>
</feature>
<keyword evidence="3 11" id="KW-0819">tRNA processing</keyword>
<evidence type="ECO:0000256" key="9">
    <source>
        <dbReference type="ARBA" id="ARBA00022842"/>
    </source>
</evidence>
<keyword evidence="5 11" id="KW-0479">Metal-binding</keyword>
<dbReference type="Gene3D" id="1.10.246.80">
    <property type="match status" value="1"/>
</dbReference>
<keyword evidence="16" id="KW-1185">Reference proteome</keyword>
<keyword evidence="9 11" id="KW-0460">Magnesium</keyword>
<feature type="binding site" evidence="11">
    <location>
        <position position="30"/>
    </location>
    <ligand>
        <name>CTP</name>
        <dbReference type="ChEBI" id="CHEBI:37563"/>
    </ligand>
</feature>
<dbReference type="SUPFAM" id="SSF81301">
    <property type="entry name" value="Nucleotidyltransferase"/>
    <property type="match status" value="1"/>
</dbReference>
<dbReference type="Gene3D" id="1.20.58.560">
    <property type="match status" value="1"/>
</dbReference>
<dbReference type="Gene3D" id="1.10.110.30">
    <property type="match status" value="1"/>
</dbReference>
<evidence type="ECO:0000259" key="13">
    <source>
        <dbReference type="Pfam" id="PF12627"/>
    </source>
</evidence>
<comment type="cofactor">
    <cofactor evidence="1 11">
        <name>Mg(2+)</name>
        <dbReference type="ChEBI" id="CHEBI:18420"/>
    </cofactor>
</comment>
<comment type="function">
    <text evidence="11">Catalyzes the addition and repair of the essential 3'-terminal CCA sequence in tRNAs without using a nucleic acid template. Adds these three nucleotides in the order of C, C, and A to the tRNA nucleotide-73, using CTP and ATP as substrates and producing inorganic pyrophosphate. tRNA 3'-terminal CCA addition is required both for tRNA processing and repair. Also involved in tRNA surveillance by mediating tandem CCA addition to generate a CCACCA at the 3' terminus of unstable tRNAs. While stable tRNAs receive only 3'-terminal CCA, unstable tRNAs are marked with CCACCA and rapidly degraded.</text>
</comment>
<evidence type="ECO:0000256" key="7">
    <source>
        <dbReference type="ARBA" id="ARBA00022800"/>
    </source>
</evidence>
<dbReference type="HAMAP" id="MF_01263">
    <property type="entry name" value="CCA_bact_type3"/>
    <property type="match status" value="1"/>
</dbReference>
<organism evidence="15 16">
    <name type="scientific">Neobacillus paridis</name>
    <dbReference type="NCBI Taxonomy" id="2803862"/>
    <lineage>
        <taxon>Bacteria</taxon>
        <taxon>Bacillati</taxon>
        <taxon>Bacillota</taxon>
        <taxon>Bacilli</taxon>
        <taxon>Bacillales</taxon>
        <taxon>Bacillaceae</taxon>
        <taxon>Neobacillus</taxon>
    </lineage>
</organism>
<dbReference type="PANTHER" id="PTHR46173">
    <property type="entry name" value="CCA TRNA NUCLEOTIDYLTRANSFERASE 1, MITOCHONDRIAL"/>
    <property type="match status" value="1"/>
</dbReference>
<accession>A0ABS1TS65</accession>
<feature type="binding site" evidence="11">
    <location>
        <position position="154"/>
    </location>
    <ligand>
        <name>ATP</name>
        <dbReference type="ChEBI" id="CHEBI:30616"/>
    </ligand>
</feature>
<dbReference type="GO" id="GO:0004810">
    <property type="term" value="F:CCA tRNA nucleotidyltransferase activity"/>
    <property type="evidence" value="ECO:0007669"/>
    <property type="project" value="UniProtKB-EC"/>
</dbReference>
<feature type="binding site" evidence="11">
    <location>
        <position position="157"/>
    </location>
    <ligand>
        <name>ATP</name>
        <dbReference type="ChEBI" id="CHEBI:30616"/>
    </ligand>
</feature>
<feature type="binding site" evidence="11">
    <location>
        <position position="154"/>
    </location>
    <ligand>
        <name>CTP</name>
        <dbReference type="ChEBI" id="CHEBI:37563"/>
    </ligand>
</feature>
<feature type="binding site" evidence="11">
    <location>
        <position position="160"/>
    </location>
    <ligand>
        <name>CTP</name>
        <dbReference type="ChEBI" id="CHEBI:37563"/>
    </ligand>
</feature>
<dbReference type="RefSeq" id="WP_202655412.1">
    <property type="nucleotide sequence ID" value="NZ_JAESWB010000278.1"/>
</dbReference>
<proteinExistence type="inferred from homology"/>
<feature type="binding site" evidence="11">
    <location>
        <position position="40"/>
    </location>
    <ligand>
        <name>Mg(2+)</name>
        <dbReference type="ChEBI" id="CHEBI:18420"/>
    </ligand>
</feature>
<evidence type="ECO:0000256" key="5">
    <source>
        <dbReference type="ARBA" id="ARBA00022723"/>
    </source>
</evidence>
<comment type="catalytic activity">
    <reaction evidence="11">
        <text>a tRNA with a 3' CCA end + 2 CTP + ATP = a tRNA with a 3' CCACCA end + 3 diphosphate</text>
        <dbReference type="Rhea" id="RHEA:76235"/>
        <dbReference type="Rhea" id="RHEA-COMP:10468"/>
        <dbReference type="Rhea" id="RHEA-COMP:18655"/>
        <dbReference type="ChEBI" id="CHEBI:30616"/>
        <dbReference type="ChEBI" id="CHEBI:33019"/>
        <dbReference type="ChEBI" id="CHEBI:37563"/>
        <dbReference type="ChEBI" id="CHEBI:83071"/>
        <dbReference type="ChEBI" id="CHEBI:195187"/>
    </reaction>
</comment>
<evidence type="ECO:0000256" key="6">
    <source>
        <dbReference type="ARBA" id="ARBA00022741"/>
    </source>
</evidence>
<sequence>MKEPFLSAIPVLKRLEDAGYEAFFVGGSVRDYLLHKQISDVDIATSATPDEVKTIFSKTVDIGIEHGTVLVLYGQKSYEVTTFRSEGEYQDFRRPKQVSFIRSLTEDLKRRDFTINAMAMDRTGKLIDPYQGQLAIKEKRIQTVGQARDRFSEDALRMMRAVRFVSQLSFHIAENTMAALKELAPLLEKIAVERKKTEFEKMLVGENWKEAIAIMLETNLFAFLPGLQNRKQQLATMMNYDCAGFKKTEMWSLLVYCLQLSEHVTEPFLRDWRLSIKEINDIKRILGYLKKRLQQEWSVFDLYKAGSAAVIESVEKLYLAISGQNEKNTIPPLLDYYQSLPIKDSKDLAVTGNDLMEWFQASGGPWIKEQLVSIEKAILAGKVVNEKRKIKEWLMACSQN</sequence>
<dbReference type="Gene3D" id="3.30.460.10">
    <property type="entry name" value="Beta Polymerase, domain 2"/>
    <property type="match status" value="1"/>
</dbReference>
<dbReference type="InterPro" id="IPR032828">
    <property type="entry name" value="PolyA_RNA-bd"/>
</dbReference>
<feature type="binding site" evidence="11">
    <location>
        <position position="157"/>
    </location>
    <ligand>
        <name>CTP</name>
        <dbReference type="ChEBI" id="CHEBI:37563"/>
    </ligand>
</feature>
<evidence type="ECO:0000313" key="16">
    <source>
        <dbReference type="Proteomes" id="UP000623967"/>
    </source>
</evidence>
<dbReference type="Pfam" id="PF01743">
    <property type="entry name" value="PolyA_pol"/>
    <property type="match status" value="1"/>
</dbReference>
<evidence type="ECO:0000259" key="14">
    <source>
        <dbReference type="Pfam" id="PF13735"/>
    </source>
</evidence>
<keyword evidence="7 11" id="KW-0692">RNA repair</keyword>
<feature type="binding site" evidence="11">
    <location>
        <position position="163"/>
    </location>
    <ligand>
        <name>ATP</name>
        <dbReference type="ChEBI" id="CHEBI:30616"/>
    </ligand>
</feature>
<evidence type="ECO:0000256" key="10">
    <source>
        <dbReference type="ARBA" id="ARBA00022884"/>
    </source>
</evidence>
<dbReference type="InterPro" id="IPR043519">
    <property type="entry name" value="NT_sf"/>
</dbReference>
<dbReference type="EC" id="2.7.7.72" evidence="11"/>
<comment type="subunit">
    <text evidence="11">Homodimer.</text>
</comment>
<comment type="catalytic activity">
    <reaction evidence="11">
        <text>a tRNA precursor + 2 CTP + ATP = a tRNA with a 3' CCA end + 3 diphosphate</text>
        <dbReference type="Rhea" id="RHEA:14433"/>
        <dbReference type="Rhea" id="RHEA-COMP:10465"/>
        <dbReference type="Rhea" id="RHEA-COMP:10468"/>
        <dbReference type="ChEBI" id="CHEBI:30616"/>
        <dbReference type="ChEBI" id="CHEBI:33019"/>
        <dbReference type="ChEBI" id="CHEBI:37563"/>
        <dbReference type="ChEBI" id="CHEBI:74896"/>
        <dbReference type="ChEBI" id="CHEBI:83071"/>
        <dbReference type="EC" id="2.7.7.72"/>
    </reaction>
</comment>
<feature type="binding site" evidence="11">
    <location>
        <position position="42"/>
    </location>
    <ligand>
        <name>Mg(2+)</name>
        <dbReference type="ChEBI" id="CHEBI:18420"/>
    </ligand>
</feature>
<evidence type="ECO:0000313" key="15">
    <source>
        <dbReference type="EMBL" id="MBL4954159.1"/>
    </source>
</evidence>
<dbReference type="Proteomes" id="UP000623967">
    <property type="component" value="Unassembled WGS sequence"/>
</dbReference>
<evidence type="ECO:0000259" key="12">
    <source>
        <dbReference type="Pfam" id="PF01743"/>
    </source>
</evidence>
<evidence type="ECO:0000256" key="2">
    <source>
        <dbReference type="ARBA" id="ARBA00022679"/>
    </source>
</evidence>
<dbReference type="Pfam" id="PF13735">
    <property type="entry name" value="tRNA_NucTran2_2"/>
    <property type="match status" value="1"/>
</dbReference>
<comment type="miscellaneous">
    <text evidence="11">A single active site specifically recognizes both ATP and CTP and is responsible for their addition.</text>
</comment>
<gene>
    <name evidence="11" type="primary">cca</name>
    <name evidence="15" type="ORF">JK635_18490</name>
</gene>
<dbReference type="InterPro" id="IPR050264">
    <property type="entry name" value="Bact_CCA-adding_enz_type3_sf"/>
</dbReference>
<evidence type="ECO:0000256" key="3">
    <source>
        <dbReference type="ARBA" id="ARBA00022694"/>
    </source>
</evidence>
<feature type="domain" description="Poly A polymerase head" evidence="12">
    <location>
        <begin position="22"/>
        <end position="141"/>
    </location>
</feature>
<comment type="caution">
    <text evidence="15">The sequence shown here is derived from an EMBL/GenBank/DDBJ whole genome shotgun (WGS) entry which is preliminary data.</text>
</comment>
<evidence type="ECO:0000256" key="1">
    <source>
        <dbReference type="ARBA" id="ARBA00001946"/>
    </source>
</evidence>
<dbReference type="PANTHER" id="PTHR46173:SF1">
    <property type="entry name" value="CCA TRNA NUCLEOTIDYLTRANSFERASE 1, MITOCHONDRIAL"/>
    <property type="match status" value="1"/>
</dbReference>
<feature type="domain" description="CCA-adding enzyme C-terminal" evidence="14">
    <location>
        <begin position="247"/>
        <end position="394"/>
    </location>
</feature>
<keyword evidence="4 11" id="KW-0548">Nucleotidyltransferase</keyword>
<dbReference type="InterPro" id="IPR023068">
    <property type="entry name" value="CCA-adding_enz_firmicutes"/>
</dbReference>
<feature type="binding site" evidence="11">
    <location>
        <position position="27"/>
    </location>
    <ligand>
        <name>CTP</name>
        <dbReference type="ChEBI" id="CHEBI:37563"/>
    </ligand>
</feature>
<feature type="binding site" evidence="11">
    <location>
        <position position="160"/>
    </location>
    <ligand>
        <name>ATP</name>
        <dbReference type="ChEBI" id="CHEBI:30616"/>
    </ligand>
</feature>
<dbReference type="SUPFAM" id="SSF81891">
    <property type="entry name" value="Poly A polymerase C-terminal region-like"/>
    <property type="match status" value="1"/>
</dbReference>
<dbReference type="NCBIfam" id="NF009814">
    <property type="entry name" value="PRK13299.1"/>
    <property type="match status" value="1"/>
</dbReference>
<keyword evidence="6 11" id="KW-0547">Nucleotide-binding</keyword>
<feature type="binding site" evidence="11">
    <location>
        <position position="163"/>
    </location>
    <ligand>
        <name>CTP</name>
        <dbReference type="ChEBI" id="CHEBI:37563"/>
    </ligand>
</feature>
<evidence type="ECO:0000256" key="4">
    <source>
        <dbReference type="ARBA" id="ARBA00022695"/>
    </source>
</evidence>